<dbReference type="AlphaFoldDB" id="A0A100W7P1"/>
<keyword evidence="1" id="KW-0812">Transmembrane</keyword>
<evidence type="ECO:0000313" key="3">
    <source>
        <dbReference type="Proteomes" id="UP000069443"/>
    </source>
</evidence>
<proteinExistence type="predicted"/>
<keyword evidence="3" id="KW-1185">Reference proteome</keyword>
<sequence>MTALPSPAVTSESVLLLLLVSVGMWLLIPVLMMRAPAFGCYLAWAFSASLGITELAHFVVLLVPRPTGLQLRSRNVGGPPACPGGVAEHVALARGKHDLSIAGHIAGG</sequence>
<reference evidence="3" key="1">
    <citation type="journal article" date="2016" name="Genome Announc.">
        <title>Draft Genome Sequences of Five Rapidly Growing Mycobacterium Species, M. thermoresistibile, M. fortuitum subsp. acetamidolyticum, M. canariasense, M. brisbanense, and M. novocastrense.</title>
        <authorList>
            <person name="Katahira K."/>
            <person name="Ogura Y."/>
            <person name="Gotoh Y."/>
            <person name="Hayashi T."/>
        </authorList>
    </citation>
    <scope>NUCLEOTIDE SEQUENCE [LARGE SCALE GENOMIC DNA]</scope>
    <source>
        <strain evidence="3">JCM15298</strain>
    </source>
</reference>
<name>A0A100W7P1_MYCCR</name>
<dbReference type="Proteomes" id="UP000069443">
    <property type="component" value="Unassembled WGS sequence"/>
</dbReference>
<comment type="caution">
    <text evidence="2">The sequence shown here is derived from an EMBL/GenBank/DDBJ whole genome shotgun (WGS) entry which is preliminary data.</text>
</comment>
<accession>A0A100W7P1</accession>
<evidence type="ECO:0000256" key="1">
    <source>
        <dbReference type="SAM" id="Phobius"/>
    </source>
</evidence>
<keyword evidence="1" id="KW-0472">Membrane</keyword>
<evidence type="ECO:0000313" key="2">
    <source>
        <dbReference type="EMBL" id="GAS93147.1"/>
    </source>
</evidence>
<organism evidence="2 3">
    <name type="scientific">Mycolicibacterium canariasense</name>
    <name type="common">Mycobacterium canariasense</name>
    <dbReference type="NCBI Taxonomy" id="228230"/>
    <lineage>
        <taxon>Bacteria</taxon>
        <taxon>Bacillati</taxon>
        <taxon>Actinomycetota</taxon>
        <taxon>Actinomycetes</taxon>
        <taxon>Mycobacteriales</taxon>
        <taxon>Mycobacteriaceae</taxon>
        <taxon>Mycolicibacterium</taxon>
    </lineage>
</organism>
<protein>
    <submittedName>
        <fullName evidence="2">Uncharacterized protein</fullName>
    </submittedName>
</protein>
<keyword evidence="1" id="KW-1133">Transmembrane helix</keyword>
<feature type="transmembrane region" description="Helical" evidence="1">
    <location>
        <begin position="41"/>
        <end position="64"/>
    </location>
</feature>
<dbReference type="EMBL" id="BCSY01000007">
    <property type="protein sequence ID" value="GAS93147.1"/>
    <property type="molecule type" value="Genomic_DNA"/>
</dbReference>
<reference evidence="3" key="2">
    <citation type="submission" date="2016-02" db="EMBL/GenBank/DDBJ databases">
        <title>Draft genome sequence of five rapidly growing Mycobacterium species.</title>
        <authorList>
            <person name="Katahira K."/>
            <person name="Gotou Y."/>
            <person name="Iida K."/>
            <person name="Ogura Y."/>
            <person name="Hayashi T."/>
        </authorList>
    </citation>
    <scope>NUCLEOTIDE SEQUENCE [LARGE SCALE GENOMIC DNA]</scope>
    <source>
        <strain evidence="3">JCM15298</strain>
    </source>
</reference>
<gene>
    <name evidence="2" type="ORF">RMCC_0113</name>
</gene>
<feature type="transmembrane region" description="Helical" evidence="1">
    <location>
        <begin position="14"/>
        <end position="35"/>
    </location>
</feature>